<evidence type="ECO:0000256" key="1">
    <source>
        <dbReference type="ARBA" id="ARBA00001782"/>
    </source>
</evidence>
<evidence type="ECO:0000256" key="4">
    <source>
        <dbReference type="ARBA" id="ARBA00001947"/>
    </source>
</evidence>
<evidence type="ECO:0000313" key="15">
    <source>
        <dbReference type="EMBL" id="SDZ93638.1"/>
    </source>
</evidence>
<dbReference type="HAMAP" id="MF_02227">
    <property type="entry name" value="RPE"/>
    <property type="match status" value="1"/>
</dbReference>
<accession>A0A1H3X531</accession>
<feature type="binding site" evidence="10 13">
    <location>
        <position position="35"/>
    </location>
    <ligand>
        <name>a divalent metal cation</name>
        <dbReference type="ChEBI" id="CHEBI:60240"/>
    </ligand>
</feature>
<dbReference type="CDD" id="cd00429">
    <property type="entry name" value="RPE"/>
    <property type="match status" value="1"/>
</dbReference>
<sequence>MNVIISPSMLSADFANLERDLKAVAASGAQWLHVDVMDGHFVPNITIGPDQVACIRKCIDLPFDVHLMISEPLKYIPKFAKAGADIITVHVESEDDTAECLALIKECGKKAGIVLSPDTPTSAIAPYLDAVSMVLVMSVYPGFGGQSYIPESTKRLRDIRAMIGSRDIRLEVDGGVNFDTLEAVVEAGADTVVSGSCLFNGDMTENVAKFNEIIATVVVE</sequence>
<dbReference type="SUPFAM" id="SSF51366">
    <property type="entry name" value="Ribulose-phoshate binding barrel"/>
    <property type="match status" value="1"/>
</dbReference>
<feature type="binding site" evidence="10 14">
    <location>
        <position position="8"/>
    </location>
    <ligand>
        <name>substrate</name>
    </ligand>
</feature>
<keyword evidence="13" id="KW-0862">Zinc</keyword>
<dbReference type="PROSITE" id="PS01085">
    <property type="entry name" value="RIBUL_P_3_EPIMER_1"/>
    <property type="match status" value="1"/>
</dbReference>
<evidence type="ECO:0000256" key="7">
    <source>
        <dbReference type="ARBA" id="ARBA00013188"/>
    </source>
</evidence>
<comment type="catalytic activity">
    <reaction evidence="1 10 11">
        <text>D-ribulose 5-phosphate = D-xylulose 5-phosphate</text>
        <dbReference type="Rhea" id="RHEA:13677"/>
        <dbReference type="ChEBI" id="CHEBI:57737"/>
        <dbReference type="ChEBI" id="CHEBI:58121"/>
        <dbReference type="EC" id="5.1.3.1"/>
    </reaction>
</comment>
<keyword evidence="9 10" id="KW-0413">Isomerase</keyword>
<name>A0A1H3X531_9FIRM</name>
<evidence type="ECO:0000256" key="9">
    <source>
        <dbReference type="ARBA" id="ARBA00023235"/>
    </source>
</evidence>
<evidence type="ECO:0000256" key="11">
    <source>
        <dbReference type="PIRNR" id="PIRNR001461"/>
    </source>
</evidence>
<feature type="active site" description="Proton donor" evidence="10 12">
    <location>
        <position position="173"/>
    </location>
</feature>
<comment type="cofactor">
    <cofactor evidence="2">
        <name>Mn(2+)</name>
        <dbReference type="ChEBI" id="CHEBI:29035"/>
    </cofactor>
</comment>
<evidence type="ECO:0000256" key="3">
    <source>
        <dbReference type="ARBA" id="ARBA00001941"/>
    </source>
</evidence>
<dbReference type="InterPro" id="IPR000056">
    <property type="entry name" value="Ribul_P_3_epim-like"/>
</dbReference>
<feature type="binding site" evidence="14">
    <location>
        <position position="175"/>
    </location>
    <ligand>
        <name>substrate</name>
    </ligand>
</feature>
<dbReference type="EC" id="5.1.3.1" evidence="7 10"/>
<evidence type="ECO:0000256" key="12">
    <source>
        <dbReference type="PIRSR" id="PIRSR001461-1"/>
    </source>
</evidence>
<dbReference type="GO" id="GO:0006098">
    <property type="term" value="P:pentose-phosphate shunt"/>
    <property type="evidence" value="ECO:0007669"/>
    <property type="project" value="UniProtKB-UniRule"/>
</dbReference>
<keyword evidence="16" id="KW-1185">Reference proteome</keyword>
<dbReference type="FunFam" id="3.20.20.70:FF:000004">
    <property type="entry name" value="Ribulose-phosphate 3-epimerase"/>
    <property type="match status" value="1"/>
</dbReference>
<keyword evidence="8 10" id="KW-0479">Metal-binding</keyword>
<dbReference type="NCBIfam" id="TIGR01163">
    <property type="entry name" value="rpe"/>
    <property type="match status" value="1"/>
</dbReference>
<evidence type="ECO:0000256" key="13">
    <source>
        <dbReference type="PIRSR" id="PIRSR001461-2"/>
    </source>
</evidence>
<keyword evidence="10 11" id="KW-0119">Carbohydrate metabolism</keyword>
<comment type="cofactor">
    <cofactor evidence="5">
        <name>Fe(2+)</name>
        <dbReference type="ChEBI" id="CHEBI:29033"/>
    </cofactor>
</comment>
<gene>
    <name evidence="10" type="primary">rpe</name>
    <name evidence="15" type="ORF">SAMN04515656_101201</name>
</gene>
<dbReference type="GO" id="GO:0004750">
    <property type="term" value="F:D-ribulose-phosphate 3-epimerase activity"/>
    <property type="evidence" value="ECO:0007669"/>
    <property type="project" value="UniProtKB-UniRule"/>
</dbReference>
<comment type="cofactor">
    <cofactor evidence="3">
        <name>Co(2+)</name>
        <dbReference type="ChEBI" id="CHEBI:48828"/>
    </cofactor>
</comment>
<proteinExistence type="inferred from homology"/>
<feature type="active site" description="Proton acceptor" evidence="10 12">
    <location>
        <position position="35"/>
    </location>
</feature>
<feature type="binding site" evidence="10 13">
    <location>
        <position position="66"/>
    </location>
    <ligand>
        <name>a divalent metal cation</name>
        <dbReference type="ChEBI" id="CHEBI:60240"/>
    </ligand>
</feature>
<evidence type="ECO:0000256" key="5">
    <source>
        <dbReference type="ARBA" id="ARBA00001954"/>
    </source>
</evidence>
<dbReference type="Proteomes" id="UP000199394">
    <property type="component" value="Unassembled WGS sequence"/>
</dbReference>
<keyword evidence="13" id="KW-0170">Cobalt</keyword>
<dbReference type="Gene3D" id="3.20.20.70">
    <property type="entry name" value="Aldolase class I"/>
    <property type="match status" value="1"/>
</dbReference>
<feature type="binding site" evidence="10 13">
    <location>
        <position position="173"/>
    </location>
    <ligand>
        <name>a divalent metal cation</name>
        <dbReference type="ChEBI" id="CHEBI:60240"/>
    </ligand>
</feature>
<comment type="function">
    <text evidence="10">Catalyzes the reversible epimerization of D-ribulose 5-phosphate to D-xylulose 5-phosphate.</text>
</comment>
<keyword evidence="13" id="KW-0464">Manganese</keyword>
<evidence type="ECO:0000256" key="2">
    <source>
        <dbReference type="ARBA" id="ARBA00001936"/>
    </source>
</evidence>
<comment type="cofactor">
    <cofactor evidence="4">
        <name>Zn(2+)</name>
        <dbReference type="ChEBI" id="CHEBI:29105"/>
    </cofactor>
</comment>
<dbReference type="InterPro" id="IPR013785">
    <property type="entry name" value="Aldolase_TIM"/>
</dbReference>
<dbReference type="GO" id="GO:0005737">
    <property type="term" value="C:cytoplasm"/>
    <property type="evidence" value="ECO:0007669"/>
    <property type="project" value="UniProtKB-ARBA"/>
</dbReference>
<dbReference type="InterPro" id="IPR026019">
    <property type="entry name" value="Ribul_P_3_epim"/>
</dbReference>
<evidence type="ECO:0000313" key="16">
    <source>
        <dbReference type="Proteomes" id="UP000199394"/>
    </source>
</evidence>
<protein>
    <recommendedName>
        <fullName evidence="7 10">Ribulose-phosphate 3-epimerase</fullName>
        <ecNumber evidence="7 10">5.1.3.1</ecNumber>
    </recommendedName>
</protein>
<evidence type="ECO:0000256" key="10">
    <source>
        <dbReference type="HAMAP-Rule" id="MF_02227"/>
    </source>
</evidence>
<evidence type="ECO:0000256" key="6">
    <source>
        <dbReference type="ARBA" id="ARBA00009541"/>
    </source>
</evidence>
<dbReference type="InterPro" id="IPR011060">
    <property type="entry name" value="RibuloseP-bd_barrel"/>
</dbReference>
<dbReference type="Pfam" id="PF00834">
    <property type="entry name" value="Ribul_P_3_epim"/>
    <property type="match status" value="1"/>
</dbReference>
<comment type="similarity">
    <text evidence="6 10 11">Belongs to the ribulose-phosphate 3-epimerase family.</text>
</comment>
<dbReference type="PANTHER" id="PTHR11749">
    <property type="entry name" value="RIBULOSE-5-PHOSPHATE-3-EPIMERASE"/>
    <property type="match status" value="1"/>
</dbReference>
<dbReference type="OrthoDB" id="1645589at2"/>
<feature type="binding site" evidence="10 14">
    <location>
        <begin position="142"/>
        <end position="145"/>
    </location>
    <ligand>
        <name>substrate</name>
    </ligand>
</feature>
<dbReference type="AlphaFoldDB" id="A0A1H3X531"/>
<dbReference type="PIRSF" id="PIRSF001461">
    <property type="entry name" value="RPE"/>
    <property type="match status" value="1"/>
</dbReference>
<evidence type="ECO:0000256" key="8">
    <source>
        <dbReference type="ARBA" id="ARBA00022723"/>
    </source>
</evidence>
<dbReference type="NCBIfam" id="NF004076">
    <property type="entry name" value="PRK05581.1-4"/>
    <property type="match status" value="1"/>
</dbReference>
<evidence type="ECO:0000256" key="14">
    <source>
        <dbReference type="PIRSR" id="PIRSR001461-3"/>
    </source>
</evidence>
<dbReference type="GO" id="GO:0046872">
    <property type="term" value="F:metal ion binding"/>
    <property type="evidence" value="ECO:0007669"/>
    <property type="project" value="UniProtKB-UniRule"/>
</dbReference>
<feature type="binding site" evidence="10">
    <location>
        <begin position="173"/>
        <end position="175"/>
    </location>
    <ligand>
        <name>substrate</name>
    </ligand>
</feature>
<dbReference type="GO" id="GO:0019323">
    <property type="term" value="P:pentose catabolic process"/>
    <property type="evidence" value="ECO:0007669"/>
    <property type="project" value="UniProtKB-UniRule"/>
</dbReference>
<feature type="binding site" evidence="10 14">
    <location>
        <position position="66"/>
    </location>
    <ligand>
        <name>substrate</name>
    </ligand>
</feature>
<dbReference type="EMBL" id="FNRK01000001">
    <property type="protein sequence ID" value="SDZ93638.1"/>
    <property type="molecule type" value="Genomic_DNA"/>
</dbReference>
<organism evidence="15 16">
    <name type="scientific">Eubacterium aggregans</name>
    <dbReference type="NCBI Taxonomy" id="81409"/>
    <lineage>
        <taxon>Bacteria</taxon>
        <taxon>Bacillati</taxon>
        <taxon>Bacillota</taxon>
        <taxon>Clostridia</taxon>
        <taxon>Eubacteriales</taxon>
        <taxon>Eubacteriaceae</taxon>
        <taxon>Eubacterium</taxon>
    </lineage>
</organism>
<comment type="cofactor">
    <cofactor evidence="10 13">
        <name>a divalent metal cation</name>
        <dbReference type="ChEBI" id="CHEBI:60240"/>
    </cofactor>
    <text evidence="10 13">Binds 1 divalent metal cation per subunit.</text>
</comment>
<dbReference type="STRING" id="81409.SAMN04515656_101201"/>
<dbReference type="RefSeq" id="WP_090304247.1">
    <property type="nucleotide sequence ID" value="NZ_FNRK01000001.1"/>
</dbReference>
<reference evidence="15 16" key="1">
    <citation type="submission" date="2016-10" db="EMBL/GenBank/DDBJ databases">
        <authorList>
            <person name="de Groot N.N."/>
        </authorList>
    </citation>
    <scope>NUCLEOTIDE SEQUENCE [LARGE SCALE GENOMIC DNA]</scope>
    <source>
        <strain evidence="15 16">SR12</strain>
    </source>
</reference>
<comment type="pathway">
    <text evidence="10">Carbohydrate degradation.</text>
</comment>
<feature type="binding site" evidence="10 14">
    <location>
        <begin position="195"/>
        <end position="196"/>
    </location>
    <ligand>
        <name>substrate</name>
    </ligand>
</feature>
<feature type="binding site" evidence="10 13">
    <location>
        <position position="33"/>
    </location>
    <ligand>
        <name>a divalent metal cation</name>
        <dbReference type="ChEBI" id="CHEBI:60240"/>
    </ligand>
</feature>